<feature type="domain" description="Microcin J25-processing protein McjB C-terminal" evidence="2">
    <location>
        <begin position="118"/>
        <end position="208"/>
    </location>
</feature>
<dbReference type="RefSeq" id="WP_046766257.1">
    <property type="nucleotide sequence ID" value="NZ_LBIC01000022.1"/>
</dbReference>
<proteinExistence type="predicted"/>
<keyword evidence="1" id="KW-0472">Membrane</keyword>
<dbReference type="PATRIC" id="fig|56193.3.peg.5477"/>
<gene>
    <name evidence="3" type="ORF">YP76_25930</name>
</gene>
<dbReference type="SUPFAM" id="SSF54001">
    <property type="entry name" value="Cysteine proteinases"/>
    <property type="match status" value="1"/>
</dbReference>
<reference evidence="3 4" key="1">
    <citation type="submission" date="2015-04" db="EMBL/GenBank/DDBJ databases">
        <title>Genome sequence of aromatic hydrocarbons-degrading Sphingobium chungbukense DJ77.</title>
        <authorList>
            <person name="Kim Y.-C."/>
            <person name="Chae J.-C."/>
        </authorList>
    </citation>
    <scope>NUCLEOTIDE SEQUENCE [LARGE SCALE GENOMIC DNA]</scope>
    <source>
        <strain evidence="3 4">DJ77</strain>
    </source>
</reference>
<name>A0A0M3AH56_9SPHN</name>
<comment type="caution">
    <text evidence="3">The sequence shown here is derived from an EMBL/GenBank/DDBJ whole genome shotgun (WGS) entry which is preliminary data.</text>
</comment>
<dbReference type="InterPro" id="IPR038765">
    <property type="entry name" value="Papain-like_cys_pep_sf"/>
</dbReference>
<dbReference type="NCBIfam" id="NF033537">
    <property type="entry name" value="lasso_biosyn_B2"/>
    <property type="match status" value="1"/>
</dbReference>
<keyword evidence="1" id="KW-1133">Transmembrane helix</keyword>
<dbReference type="AlphaFoldDB" id="A0A0M3AH56"/>
<evidence type="ECO:0000313" key="4">
    <source>
        <dbReference type="Proteomes" id="UP000033874"/>
    </source>
</evidence>
<protein>
    <recommendedName>
        <fullName evidence="2">Microcin J25-processing protein McjB C-terminal domain-containing protein</fullName>
    </recommendedName>
</protein>
<dbReference type="Pfam" id="PF13471">
    <property type="entry name" value="Transglut_core3"/>
    <property type="match status" value="1"/>
</dbReference>
<evidence type="ECO:0000256" key="1">
    <source>
        <dbReference type="SAM" id="Phobius"/>
    </source>
</evidence>
<evidence type="ECO:0000313" key="3">
    <source>
        <dbReference type="EMBL" id="KKW89363.1"/>
    </source>
</evidence>
<organism evidence="3 4">
    <name type="scientific">Sphingobium chungbukense</name>
    <dbReference type="NCBI Taxonomy" id="56193"/>
    <lineage>
        <taxon>Bacteria</taxon>
        <taxon>Pseudomonadati</taxon>
        <taxon>Pseudomonadota</taxon>
        <taxon>Alphaproteobacteria</taxon>
        <taxon>Sphingomonadales</taxon>
        <taxon>Sphingomonadaceae</taxon>
        <taxon>Sphingobium</taxon>
    </lineage>
</organism>
<evidence type="ECO:0000259" key="2">
    <source>
        <dbReference type="Pfam" id="PF13471"/>
    </source>
</evidence>
<dbReference type="InterPro" id="IPR053521">
    <property type="entry name" value="McjB-like"/>
</dbReference>
<accession>A0A0M3AH56</accession>
<dbReference type="EMBL" id="LBIC01000022">
    <property type="protein sequence ID" value="KKW89363.1"/>
    <property type="molecule type" value="Genomic_DNA"/>
</dbReference>
<keyword evidence="1" id="KW-0812">Transmembrane</keyword>
<dbReference type="Proteomes" id="UP000033874">
    <property type="component" value="Unassembled WGS sequence"/>
</dbReference>
<sequence length="210" mass="23754">MPLTTAPHVRAADVGKDLILLDLSDDSYLCLQGADGEDVILALRGDDHDPGNPVIREVIDAGLLRAVDNHVPTILDPTWPVDGMPPRGNALASLTLIPAVILGLVHYGLRRKALLRRPIRTAAKVRLDDAGVIRLVQRFRQLRILLPRSGRCFVQSWLLLRLLRKRGVAAEWIFGVRTYPFEAHCWVEWQGRVLNDWADHVRWYDPIARF</sequence>
<feature type="transmembrane region" description="Helical" evidence="1">
    <location>
        <begin position="90"/>
        <end position="109"/>
    </location>
</feature>
<dbReference type="InterPro" id="IPR032708">
    <property type="entry name" value="McjB_C"/>
</dbReference>
<keyword evidence="4" id="KW-1185">Reference proteome</keyword>